<geneLocation type="plasmid" evidence="5">
    <name>II</name>
</geneLocation>
<dbReference type="Proteomes" id="UP000028181">
    <property type="component" value="Plasmid pHAMBI540a"/>
</dbReference>
<dbReference type="Gene3D" id="3.20.20.70">
    <property type="entry name" value="Aldolase class I"/>
    <property type="match status" value="1"/>
</dbReference>
<dbReference type="GO" id="GO:0019262">
    <property type="term" value="P:N-acetylneuraminate catabolic process"/>
    <property type="evidence" value="ECO:0007669"/>
    <property type="project" value="TreeGrafter"/>
</dbReference>
<organism evidence="4 5">
    <name type="scientific">Neorhizobium galegae bv. orientalis str. HAMBI 540</name>
    <dbReference type="NCBI Taxonomy" id="1028800"/>
    <lineage>
        <taxon>Bacteria</taxon>
        <taxon>Pseudomonadati</taxon>
        <taxon>Pseudomonadota</taxon>
        <taxon>Alphaproteobacteria</taxon>
        <taxon>Hyphomicrobiales</taxon>
        <taxon>Rhizobiaceae</taxon>
        <taxon>Rhizobium/Agrobacterium group</taxon>
        <taxon>Neorhizobium</taxon>
    </lineage>
</organism>
<dbReference type="SMART" id="SM01130">
    <property type="entry name" value="DHDPS"/>
    <property type="match status" value="1"/>
</dbReference>
<protein>
    <submittedName>
        <fullName evidence="4">Dihydrodipicolinate synthase</fullName>
    </submittedName>
</protein>
<dbReference type="Pfam" id="PF00701">
    <property type="entry name" value="DHDPS"/>
    <property type="match status" value="1"/>
</dbReference>
<name>A0A068T1Y5_NEOGA</name>
<comment type="similarity">
    <text evidence="2">Belongs to the DapA family.</text>
</comment>
<proteinExistence type="inferred from homology"/>
<dbReference type="AlphaFoldDB" id="A0A068T1Y5"/>
<dbReference type="InterPro" id="IPR002220">
    <property type="entry name" value="DapA-like"/>
</dbReference>
<evidence type="ECO:0000313" key="4">
    <source>
        <dbReference type="EMBL" id="CDN52066.1"/>
    </source>
</evidence>
<keyword evidence="5" id="KW-1185">Reference proteome</keyword>
<dbReference type="KEGG" id="ngg:RG540_PA13900"/>
<dbReference type="CDD" id="cd00408">
    <property type="entry name" value="DHDPS-like"/>
    <property type="match status" value="1"/>
</dbReference>
<evidence type="ECO:0000313" key="5">
    <source>
        <dbReference type="Proteomes" id="UP000028181"/>
    </source>
</evidence>
<evidence type="ECO:0000256" key="3">
    <source>
        <dbReference type="PIRSR" id="PIRSR001365-1"/>
    </source>
</evidence>
<feature type="active site" description="Proton donor/acceptor" evidence="3">
    <location>
        <position position="160"/>
    </location>
</feature>
<dbReference type="eggNOG" id="COG0329">
    <property type="taxonomic scope" value="Bacteria"/>
</dbReference>
<dbReference type="EMBL" id="HG938354">
    <property type="protein sequence ID" value="CDN52066.1"/>
    <property type="molecule type" value="Genomic_DNA"/>
</dbReference>
<dbReference type="OrthoDB" id="9778880at2"/>
<evidence type="ECO:0000256" key="1">
    <source>
        <dbReference type="ARBA" id="ARBA00023239"/>
    </source>
</evidence>
<keyword evidence="4" id="KW-0614">Plasmid</keyword>
<dbReference type="PANTHER" id="PTHR42849">
    <property type="entry name" value="N-ACETYLNEURAMINATE LYASE"/>
    <property type="match status" value="1"/>
</dbReference>
<reference evidence="5" key="1">
    <citation type="journal article" date="2014" name="BMC Genomics">
        <title>Genome sequencing of two Neorhizobium galegae strains reveals a noeT gene responsible for the unusual acetylation of the nodulation factors.</title>
        <authorList>
            <person name="Osterman J."/>
            <person name="Marsh J."/>
            <person name="Laine P.K."/>
            <person name="Zeng Z."/>
            <person name="Alatalo E."/>
            <person name="Sullivan J.T."/>
            <person name="Young J.P."/>
            <person name="Thomas-Oates J."/>
            <person name="Paulin L."/>
            <person name="Lindstrom K."/>
        </authorList>
    </citation>
    <scope>NUCLEOTIDE SEQUENCE [LARGE SCALE GENOMIC DNA]</scope>
    <source>
        <strain evidence="5">HAMBI 540</strain>
    </source>
</reference>
<keyword evidence="1 2" id="KW-0456">Lyase</keyword>
<dbReference type="HOGENOM" id="CLU_893997_0_0_5"/>
<evidence type="ECO:0000256" key="2">
    <source>
        <dbReference type="PIRNR" id="PIRNR001365"/>
    </source>
</evidence>
<sequence length="328" mass="35941">MDPAAANGRLVVAITKFERRNDRWGRIRGNWATLLLPINEDDSIDFPRLADAIDRLIAAKVDGIYSNGTAGEFHNQTEAEFDRIQQLLADRCSPAAMPFVIGACQPDPRISLERVRRAAALEPEAIQVILPDWWPVTAAEATDFLQMAAGAADPVPLVLYQPPHAKRVFAPEELAAILSGVPQVVGIKLGDGDASWYDQARKHLDGWGIYVPGHHLATGVKQGVAVGAFSNVACLSPSGAQRWTAAMTDDIDRSLDIEKRLRAFLDDHIVPFARVHGYSNAALDKLLAAIGGWAEIGTRLRRPYRWIDPSVVPALREKARIALPDIML</sequence>
<dbReference type="PIRSF" id="PIRSF001365">
    <property type="entry name" value="DHDPS"/>
    <property type="match status" value="1"/>
</dbReference>
<accession>A0A068T1Y5</accession>
<dbReference type="PANTHER" id="PTHR42849:SF1">
    <property type="entry name" value="N-ACETYLNEURAMINATE LYASE"/>
    <property type="match status" value="1"/>
</dbReference>
<gene>
    <name evidence="4" type="ORF">RG540_PA13900</name>
</gene>
<dbReference type="PATRIC" id="fig|1028800.3.peg.6037"/>
<dbReference type="InterPro" id="IPR013785">
    <property type="entry name" value="Aldolase_TIM"/>
</dbReference>
<dbReference type="GO" id="GO:0005829">
    <property type="term" value="C:cytosol"/>
    <property type="evidence" value="ECO:0007669"/>
    <property type="project" value="TreeGrafter"/>
</dbReference>
<dbReference type="SUPFAM" id="SSF51569">
    <property type="entry name" value="Aldolase"/>
    <property type="match status" value="1"/>
</dbReference>
<feature type="active site" description="Schiff-base intermediate with substrate" evidence="3">
    <location>
        <position position="188"/>
    </location>
</feature>
<dbReference type="GO" id="GO:0008747">
    <property type="term" value="F:N-acetylneuraminate lyase activity"/>
    <property type="evidence" value="ECO:0007669"/>
    <property type="project" value="TreeGrafter"/>
</dbReference>